<sequence>MKKTLDIKKLILLNMPYILLGLFATNFGEAWRMAVGADASAKMLSFFSTLPVALQSFWPSLHPLDLLVGLCCGCGLRLAVYLKSKNAKKYRHGLEYGSARWGTREDIAPYVDPVFQKNVILTKTESLTMNSRPKDPKTARNKNVLVIGGSGSGKTRFWLKPNLMQMHSSYVVTDPKGTILVECGKMLQRGAPKLGKDGKPMKDKHGKVIYEPYRIKVLNTINFKKSMHYNPFAYIHSEKDILKLVTTLIANTKGEGKAGDDFWVKAETLLYCALIGYIHYEAPVEEQNFSTLIEFINAMEVREDDEEFKNPVDLMFDALEAEKPNHFAVRQYKKYKLAAGVVCSKRLLNQAVGKSLRTHNLKPKKGAQVMRKNEKITALYERLSRDDFGKDDDQQRESNSISNQKAMLEEFAARQGFTNIVHFTDDGISGTCFDRPGFLAMMKEVEAGNVEYLCIKDMSRMGRDYLKVGQIMEILRQRGVRLIAINDGVDSARGDDDFTPFRNIMNEYYARDTSRKIRSTFQSKGKSGKHLTGTVIYGYLWNEARDQWLVDPEAAEVVKRIFAMTIEGYGPYQIASKLKEEKVLIPSAYLAQHGEGVNKNKTFKDVYGWGSSTICNILEKREYLGHTINFKTRKHFKDKKSHYVPEDEWTIFENTHEPIIDQQTFDLVQKIRVNVRRYPDGWGEAAPLTGLLYCADCGGKMYVHRTNNGKRISQYTCSQYSKVPVGKLCTTQHRINEDVVLSLVSEMLKAIAEYAKHDRAEFVRVVQEAQSSQQTAEVKKQRTRLATAKQRVSELEVLLCKIYEDNILGKLSDSRYATLDAQYEKEQSELTAEISVLEKAVKSYEKHEKDADRFIALIDKYENFDKLTIAMLNEFIEKILVHERDRKGSIQTTQEVEIYFNFVGRFVPPAFGEVELTPEELEEIRKREERKDRLHQNYLKRKANGKQKEYEERTKAKKKAEIEARKQAIRTEDIARGVFIPVSSLPQLGPRKGA</sequence>
<dbReference type="PANTHER" id="PTHR30461">
    <property type="entry name" value="DNA-INVERTASE FROM LAMBDOID PROPHAGE"/>
    <property type="match status" value="1"/>
</dbReference>
<gene>
    <name evidence="3" type="ORF">ERS852407_04246</name>
</gene>
<name>A0A174IQK6_9FIRM</name>
<dbReference type="PANTHER" id="PTHR30461:SF23">
    <property type="entry name" value="DNA RECOMBINASE-RELATED"/>
    <property type="match status" value="1"/>
</dbReference>
<reference evidence="3 4" key="1">
    <citation type="submission" date="2015-09" db="EMBL/GenBank/DDBJ databases">
        <authorList>
            <consortium name="Pathogen Informatics"/>
        </authorList>
    </citation>
    <scope>NUCLEOTIDE SEQUENCE [LARGE SCALE GENOMIC DNA]</scope>
    <source>
        <strain evidence="3 4">2789STDY5608850</strain>
    </source>
</reference>
<dbReference type="InterPro" id="IPR036162">
    <property type="entry name" value="Resolvase-like_N_sf"/>
</dbReference>
<dbReference type="InterPro" id="IPR038109">
    <property type="entry name" value="DNA_bind_recomb_sf"/>
</dbReference>
<dbReference type="InterPro" id="IPR050639">
    <property type="entry name" value="SSR_resolvase"/>
</dbReference>
<dbReference type="Pfam" id="PF07508">
    <property type="entry name" value="Recombinase"/>
    <property type="match status" value="1"/>
</dbReference>
<dbReference type="Pfam" id="PF00239">
    <property type="entry name" value="Resolvase"/>
    <property type="match status" value="1"/>
</dbReference>
<evidence type="ECO:0000259" key="2">
    <source>
        <dbReference type="PROSITE" id="PS51737"/>
    </source>
</evidence>
<dbReference type="GO" id="GO:0003677">
    <property type="term" value="F:DNA binding"/>
    <property type="evidence" value="ECO:0007669"/>
    <property type="project" value="InterPro"/>
</dbReference>
<dbReference type="CDD" id="cd01127">
    <property type="entry name" value="TrwB_TraG_TraD_VirD4"/>
    <property type="match status" value="1"/>
</dbReference>
<dbReference type="Pfam" id="PF14287">
    <property type="entry name" value="DUF4368"/>
    <property type="match status" value="1"/>
</dbReference>
<dbReference type="PROSITE" id="PS51737">
    <property type="entry name" value="RECOMBINASE_DNA_BIND"/>
    <property type="match status" value="1"/>
</dbReference>
<protein>
    <submittedName>
        <fullName evidence="3">Site-specific recombinase, resolvase family</fullName>
    </submittedName>
</protein>
<dbReference type="Gene3D" id="3.40.50.1390">
    <property type="entry name" value="Resolvase, N-terminal catalytic domain"/>
    <property type="match status" value="1"/>
</dbReference>
<dbReference type="Gene3D" id="3.90.1750.20">
    <property type="entry name" value="Putative Large Serine Recombinase, Chain B, Domain 2"/>
    <property type="match status" value="1"/>
</dbReference>
<dbReference type="CDD" id="cd03770">
    <property type="entry name" value="SR_TndX_transposase"/>
    <property type="match status" value="1"/>
</dbReference>
<dbReference type="InterPro" id="IPR006119">
    <property type="entry name" value="Resolv_N"/>
</dbReference>
<feature type="region of interest" description="Disordered" evidence="1">
    <location>
        <begin position="935"/>
        <end position="961"/>
    </location>
</feature>
<evidence type="ECO:0000313" key="3">
    <source>
        <dbReference type="EMBL" id="CUO87279.1"/>
    </source>
</evidence>
<evidence type="ECO:0000313" key="4">
    <source>
        <dbReference type="Proteomes" id="UP000095651"/>
    </source>
</evidence>
<dbReference type="GO" id="GO:0000150">
    <property type="term" value="F:DNA strand exchange activity"/>
    <property type="evidence" value="ECO:0007669"/>
    <property type="project" value="InterPro"/>
</dbReference>
<dbReference type="InterPro" id="IPR027417">
    <property type="entry name" value="P-loop_NTPase"/>
</dbReference>
<dbReference type="SUPFAM" id="SSF52540">
    <property type="entry name" value="P-loop containing nucleoside triphosphate hydrolases"/>
    <property type="match status" value="1"/>
</dbReference>
<feature type="compositionally biased region" description="Basic and acidic residues" evidence="1">
    <location>
        <begin position="946"/>
        <end position="961"/>
    </location>
</feature>
<dbReference type="Pfam" id="PF02534">
    <property type="entry name" value="T4SS-DNA_transf"/>
    <property type="match status" value="2"/>
</dbReference>
<dbReference type="Pfam" id="PF13408">
    <property type="entry name" value="Zn_ribbon_recom"/>
    <property type="match status" value="1"/>
</dbReference>
<dbReference type="InterPro" id="IPR003688">
    <property type="entry name" value="TraG/VirD4"/>
</dbReference>
<dbReference type="SUPFAM" id="SSF53041">
    <property type="entry name" value="Resolvase-like"/>
    <property type="match status" value="1"/>
</dbReference>
<dbReference type="InterPro" id="IPR011109">
    <property type="entry name" value="DNA_bind_recombinase_dom"/>
</dbReference>
<accession>A0A174IQK6</accession>
<evidence type="ECO:0000256" key="1">
    <source>
        <dbReference type="SAM" id="MobiDB-lite"/>
    </source>
</evidence>
<proteinExistence type="predicted"/>
<feature type="domain" description="Recombinase" evidence="2">
    <location>
        <begin position="536"/>
        <end position="678"/>
    </location>
</feature>
<dbReference type="GO" id="GO:0016020">
    <property type="term" value="C:membrane"/>
    <property type="evidence" value="ECO:0007669"/>
    <property type="project" value="InterPro"/>
</dbReference>
<dbReference type="InterPro" id="IPR025827">
    <property type="entry name" value="Zn_ribbon_recom_dom"/>
</dbReference>
<dbReference type="EMBL" id="CYZE01000013">
    <property type="protein sequence ID" value="CUO87279.1"/>
    <property type="molecule type" value="Genomic_DNA"/>
</dbReference>
<dbReference type="RefSeq" id="WP_055658163.1">
    <property type="nucleotide sequence ID" value="NZ_CABIXC010000013.1"/>
</dbReference>
<organism evidence="3 4">
    <name type="scientific">Hungatella hathewayi</name>
    <dbReference type="NCBI Taxonomy" id="154046"/>
    <lineage>
        <taxon>Bacteria</taxon>
        <taxon>Bacillati</taxon>
        <taxon>Bacillota</taxon>
        <taxon>Clostridia</taxon>
        <taxon>Lachnospirales</taxon>
        <taxon>Lachnospiraceae</taxon>
        <taxon>Hungatella</taxon>
    </lineage>
</organism>
<dbReference type="Proteomes" id="UP000095651">
    <property type="component" value="Unassembled WGS sequence"/>
</dbReference>
<dbReference type="SMART" id="SM00857">
    <property type="entry name" value="Resolvase"/>
    <property type="match status" value="1"/>
</dbReference>
<dbReference type="InterPro" id="IPR025378">
    <property type="entry name" value="DUF4368"/>
</dbReference>
<dbReference type="AlphaFoldDB" id="A0A174IQK6"/>